<dbReference type="AlphaFoldDB" id="A0A8H3APJ1"/>
<sequence length="235" mass="26623">MAQKIINFYANQLSVNVTLVLVFEPPLPSARSLVWKEIKFFPMFRSHAKATVTCDRSPRLAIGIEQTVEDTNVFPATWLEIKGDYTTVTGSEKQNYLGIGYFTPYDYGNYDYDYDIDPPDWDEDPGPSMCKCVNQCNSSIDFQLGLAHGEGMNQRFEPIILWKDIVPSCTVTFSPKLILLGYAIKNYKGNGPLFDKIESEPTWSQDISLLDDETSWNLVQDKTTGTMTVERADVI</sequence>
<name>A0A8H3APJ1_9AGAM</name>
<dbReference type="OrthoDB" id="3260804at2759"/>
<dbReference type="EMBL" id="CAJMWR010001695">
    <property type="protein sequence ID" value="CAE6432202.1"/>
    <property type="molecule type" value="Genomic_DNA"/>
</dbReference>
<reference evidence="1" key="1">
    <citation type="submission" date="2021-01" db="EMBL/GenBank/DDBJ databases">
        <authorList>
            <person name="Kaushik A."/>
        </authorList>
    </citation>
    <scope>NUCLEOTIDE SEQUENCE</scope>
    <source>
        <strain evidence="1">AG1-1A</strain>
    </source>
</reference>
<proteinExistence type="predicted"/>
<protein>
    <submittedName>
        <fullName evidence="1">Uncharacterized protein</fullName>
    </submittedName>
</protein>
<organism evidence="1 2">
    <name type="scientific">Rhizoctonia solani</name>
    <dbReference type="NCBI Taxonomy" id="456999"/>
    <lineage>
        <taxon>Eukaryota</taxon>
        <taxon>Fungi</taxon>
        <taxon>Dikarya</taxon>
        <taxon>Basidiomycota</taxon>
        <taxon>Agaricomycotina</taxon>
        <taxon>Agaricomycetes</taxon>
        <taxon>Cantharellales</taxon>
        <taxon>Ceratobasidiaceae</taxon>
        <taxon>Rhizoctonia</taxon>
    </lineage>
</organism>
<evidence type="ECO:0000313" key="2">
    <source>
        <dbReference type="Proteomes" id="UP000663840"/>
    </source>
</evidence>
<comment type="caution">
    <text evidence="1">The sequence shown here is derived from an EMBL/GenBank/DDBJ whole genome shotgun (WGS) entry which is preliminary data.</text>
</comment>
<evidence type="ECO:0000313" key="1">
    <source>
        <dbReference type="EMBL" id="CAE6432202.1"/>
    </source>
</evidence>
<dbReference type="Proteomes" id="UP000663840">
    <property type="component" value="Unassembled WGS sequence"/>
</dbReference>
<gene>
    <name evidence="1" type="ORF">RDB_LOCUS66767</name>
</gene>
<accession>A0A8H3APJ1</accession>